<comment type="similarity">
    <text evidence="11">Belongs to the peptidase S1 family. CLIP subfamily.</text>
</comment>
<organism evidence="15">
    <name type="scientific">Medioppia subpectinata</name>
    <dbReference type="NCBI Taxonomy" id="1979941"/>
    <lineage>
        <taxon>Eukaryota</taxon>
        <taxon>Metazoa</taxon>
        <taxon>Ecdysozoa</taxon>
        <taxon>Arthropoda</taxon>
        <taxon>Chelicerata</taxon>
        <taxon>Arachnida</taxon>
        <taxon>Acari</taxon>
        <taxon>Acariformes</taxon>
        <taxon>Sarcoptiformes</taxon>
        <taxon>Oribatida</taxon>
        <taxon>Brachypylina</taxon>
        <taxon>Oppioidea</taxon>
        <taxon>Oppiidae</taxon>
        <taxon>Medioppia</taxon>
    </lineage>
</organism>
<dbReference type="PROSITE" id="PS00134">
    <property type="entry name" value="TRYPSIN_HIS"/>
    <property type="match status" value="1"/>
</dbReference>
<evidence type="ECO:0000256" key="9">
    <source>
        <dbReference type="ARBA" id="ARBA00022889"/>
    </source>
</evidence>
<name>A0A7R9PY05_9ACAR</name>
<keyword evidence="16" id="KW-1185">Reference proteome</keyword>
<dbReference type="InterPro" id="IPR001254">
    <property type="entry name" value="Trypsin_dom"/>
</dbReference>
<dbReference type="GO" id="GO:0030246">
    <property type="term" value="F:carbohydrate binding"/>
    <property type="evidence" value="ECO:0007669"/>
    <property type="project" value="UniProtKB-KW"/>
</dbReference>
<keyword evidence="6" id="KW-0378">Hydrolase</keyword>
<dbReference type="PANTHER" id="PTHR24256">
    <property type="entry name" value="TRYPTASE-RELATED"/>
    <property type="match status" value="1"/>
</dbReference>
<evidence type="ECO:0000256" key="11">
    <source>
        <dbReference type="ARBA" id="ARBA00024195"/>
    </source>
</evidence>
<dbReference type="OrthoDB" id="5565075at2759"/>
<keyword evidence="1" id="KW-0245">EGF-like domain</keyword>
<dbReference type="AlphaFoldDB" id="A0A7R9PY05"/>
<keyword evidence="4" id="KW-0732">Signal</keyword>
<evidence type="ECO:0000313" key="16">
    <source>
        <dbReference type="Proteomes" id="UP000759131"/>
    </source>
</evidence>
<gene>
    <name evidence="15" type="ORF">OSB1V03_LOCUS5385</name>
</gene>
<dbReference type="PRINTS" id="PR00722">
    <property type="entry name" value="CHYMOTRYPSIN"/>
</dbReference>
<dbReference type="EMBL" id="CAJPIZ010002696">
    <property type="protein sequence ID" value="CAG2105377.1"/>
    <property type="molecule type" value="Genomic_DNA"/>
</dbReference>
<evidence type="ECO:0000256" key="1">
    <source>
        <dbReference type="ARBA" id="ARBA00022536"/>
    </source>
</evidence>
<comment type="catalytic activity">
    <reaction evidence="12">
        <text>Selective cleavage of 103-Arg-|-Ser-104 and 124-Ile-|-Ile-125 bonds in Limulus clotting factor B to form activated factor B. Cleavage of -Pro-Arg-|-Xaa- bonds in synthetic substrates.</text>
        <dbReference type="EC" id="3.4.21.84"/>
    </reaction>
</comment>
<evidence type="ECO:0000256" key="7">
    <source>
        <dbReference type="ARBA" id="ARBA00022820"/>
    </source>
</evidence>
<keyword evidence="10" id="KW-1015">Disulfide bond</keyword>
<dbReference type="Proteomes" id="UP000759131">
    <property type="component" value="Unassembled WGS sequence"/>
</dbReference>
<evidence type="ECO:0000313" key="15">
    <source>
        <dbReference type="EMBL" id="CAD7624947.1"/>
    </source>
</evidence>
<dbReference type="InterPro" id="IPR001314">
    <property type="entry name" value="Peptidase_S1A"/>
</dbReference>
<dbReference type="PROSITE" id="PS50240">
    <property type="entry name" value="TRYPSIN_DOM"/>
    <property type="match status" value="1"/>
</dbReference>
<keyword evidence="9" id="KW-0130">Cell adhesion</keyword>
<evidence type="ECO:0000256" key="8">
    <source>
        <dbReference type="ARBA" id="ARBA00022825"/>
    </source>
</evidence>
<evidence type="ECO:0000256" key="2">
    <source>
        <dbReference type="ARBA" id="ARBA00022659"/>
    </source>
</evidence>
<dbReference type="EC" id="3.4.21.84" evidence="13"/>
<evidence type="ECO:0000256" key="3">
    <source>
        <dbReference type="ARBA" id="ARBA00022670"/>
    </source>
</evidence>
<dbReference type="InterPro" id="IPR051487">
    <property type="entry name" value="Ser/Thr_Proteases_Immune/Dev"/>
</dbReference>
<evidence type="ECO:0000256" key="4">
    <source>
        <dbReference type="ARBA" id="ARBA00022729"/>
    </source>
</evidence>
<evidence type="ECO:0000256" key="6">
    <source>
        <dbReference type="ARBA" id="ARBA00022801"/>
    </source>
</evidence>
<reference evidence="15" key="1">
    <citation type="submission" date="2020-11" db="EMBL/GenBank/DDBJ databases">
        <authorList>
            <person name="Tran Van P."/>
        </authorList>
    </citation>
    <scope>NUCLEOTIDE SEQUENCE</scope>
</reference>
<sequence>MIQPFGGWQHKCGKSMVRTKISGGDTALLGKWPWMVRLKLCFKFPTFNKCSKCGGSLISNQWILTAAHCIDQPGGQITQINATFSIDETTELTVQVKERYVHERFNRAATGLRNDIALLNLSQPLDLKKYDSLQPICLPVGIKSGVGTKCVVTGWGRTTSTSSFGPNKLQQMTMPIVDDSLCTEKWTPKFQPNTQLCAQNLVRGKEVCTGDSGGPLNCQLDTGAWIVNGILSYGEQRNCGLTQLPSVFTRVSFYIQWIRNITKL</sequence>
<dbReference type="Pfam" id="PF00089">
    <property type="entry name" value="Trypsin"/>
    <property type="match status" value="1"/>
</dbReference>
<dbReference type="GO" id="GO:0042381">
    <property type="term" value="P:hemolymph coagulation"/>
    <property type="evidence" value="ECO:0007669"/>
    <property type="project" value="UniProtKB-KW"/>
</dbReference>
<dbReference type="GO" id="GO:0007155">
    <property type="term" value="P:cell adhesion"/>
    <property type="evidence" value="ECO:0007669"/>
    <property type="project" value="UniProtKB-KW"/>
</dbReference>
<dbReference type="InterPro" id="IPR018114">
    <property type="entry name" value="TRYPSIN_HIS"/>
</dbReference>
<dbReference type="EMBL" id="OC857271">
    <property type="protein sequence ID" value="CAD7624947.1"/>
    <property type="molecule type" value="Genomic_DNA"/>
</dbReference>
<keyword evidence="8" id="KW-0720">Serine protease</keyword>
<feature type="domain" description="Peptidase S1" evidence="14">
    <location>
        <begin position="21"/>
        <end position="263"/>
    </location>
</feature>
<dbReference type="Gene3D" id="2.40.10.10">
    <property type="entry name" value="Trypsin-like serine proteases"/>
    <property type="match status" value="1"/>
</dbReference>
<keyword evidence="7" id="KW-0353">Hemolymph clotting</keyword>
<dbReference type="GO" id="GO:0004252">
    <property type="term" value="F:serine-type endopeptidase activity"/>
    <property type="evidence" value="ECO:0007669"/>
    <property type="project" value="InterPro"/>
</dbReference>
<evidence type="ECO:0000259" key="14">
    <source>
        <dbReference type="PROSITE" id="PS50240"/>
    </source>
</evidence>
<protein>
    <recommendedName>
        <fullName evidence="13">limulus clotting factor C</fullName>
        <ecNumber evidence="13">3.4.21.84</ecNumber>
    </recommendedName>
</protein>
<proteinExistence type="inferred from homology"/>
<accession>A0A7R9PY05</accession>
<evidence type="ECO:0000256" key="12">
    <source>
        <dbReference type="ARBA" id="ARBA00052079"/>
    </source>
</evidence>
<dbReference type="SUPFAM" id="SSF50494">
    <property type="entry name" value="Trypsin-like serine proteases"/>
    <property type="match status" value="1"/>
</dbReference>
<dbReference type="InterPro" id="IPR009003">
    <property type="entry name" value="Peptidase_S1_PA"/>
</dbReference>
<evidence type="ECO:0000256" key="5">
    <source>
        <dbReference type="ARBA" id="ARBA00022734"/>
    </source>
</evidence>
<dbReference type="InterPro" id="IPR043504">
    <property type="entry name" value="Peptidase_S1_PA_chymotrypsin"/>
</dbReference>
<dbReference type="CDD" id="cd00190">
    <property type="entry name" value="Tryp_SPc"/>
    <property type="match status" value="1"/>
</dbReference>
<evidence type="ECO:0000256" key="10">
    <source>
        <dbReference type="ARBA" id="ARBA00023157"/>
    </source>
</evidence>
<keyword evidence="5" id="KW-0430">Lectin</keyword>
<dbReference type="GO" id="GO:0006508">
    <property type="term" value="P:proteolysis"/>
    <property type="evidence" value="ECO:0007669"/>
    <property type="project" value="UniProtKB-KW"/>
</dbReference>
<dbReference type="SMART" id="SM00020">
    <property type="entry name" value="Tryp_SPc"/>
    <property type="match status" value="1"/>
</dbReference>
<keyword evidence="3" id="KW-0645">Protease</keyword>
<evidence type="ECO:0000256" key="13">
    <source>
        <dbReference type="ARBA" id="ARBA00066707"/>
    </source>
</evidence>
<dbReference type="FunFam" id="2.40.10.10:FF:000120">
    <property type="entry name" value="Putative serine protease"/>
    <property type="match status" value="1"/>
</dbReference>
<keyword evidence="2" id="KW-0768">Sushi</keyword>